<dbReference type="Proteomes" id="UP000092993">
    <property type="component" value="Unassembled WGS sequence"/>
</dbReference>
<dbReference type="AlphaFoldDB" id="A0A1C7LLS2"/>
<keyword evidence="3" id="KW-1185">Reference proteome</keyword>
<evidence type="ECO:0000313" key="3">
    <source>
        <dbReference type="Proteomes" id="UP000092993"/>
    </source>
</evidence>
<reference evidence="2 3" key="1">
    <citation type="submission" date="2016-03" db="EMBL/GenBank/DDBJ databases">
        <title>Whole genome sequencing of Grifola frondosa 9006-11.</title>
        <authorList>
            <person name="Min B."/>
            <person name="Park H."/>
            <person name="Kim J.-G."/>
            <person name="Cho H."/>
            <person name="Oh Y.-L."/>
            <person name="Kong W.-S."/>
            <person name="Choi I.-G."/>
        </authorList>
    </citation>
    <scope>NUCLEOTIDE SEQUENCE [LARGE SCALE GENOMIC DNA]</scope>
    <source>
        <strain evidence="2 3">9006-11</strain>
    </source>
</reference>
<evidence type="ECO:0000256" key="1">
    <source>
        <dbReference type="SAM" id="MobiDB-lite"/>
    </source>
</evidence>
<feature type="compositionally biased region" description="Basic and acidic residues" evidence="1">
    <location>
        <begin position="88"/>
        <end position="99"/>
    </location>
</feature>
<comment type="caution">
    <text evidence="2">The sequence shown here is derived from an EMBL/GenBank/DDBJ whole genome shotgun (WGS) entry which is preliminary data.</text>
</comment>
<evidence type="ECO:0000313" key="2">
    <source>
        <dbReference type="EMBL" id="OBZ65673.1"/>
    </source>
</evidence>
<accession>A0A1C7LLS2</accession>
<organism evidence="2 3">
    <name type="scientific">Grifola frondosa</name>
    <name type="common">Maitake</name>
    <name type="synonym">Polyporus frondosus</name>
    <dbReference type="NCBI Taxonomy" id="5627"/>
    <lineage>
        <taxon>Eukaryota</taxon>
        <taxon>Fungi</taxon>
        <taxon>Dikarya</taxon>
        <taxon>Basidiomycota</taxon>
        <taxon>Agaricomycotina</taxon>
        <taxon>Agaricomycetes</taxon>
        <taxon>Polyporales</taxon>
        <taxon>Grifolaceae</taxon>
        <taxon>Grifola</taxon>
    </lineage>
</organism>
<gene>
    <name evidence="2" type="ORF">A0H81_14284</name>
</gene>
<dbReference type="EMBL" id="LUGG01000041">
    <property type="protein sequence ID" value="OBZ65673.1"/>
    <property type="molecule type" value="Genomic_DNA"/>
</dbReference>
<protein>
    <submittedName>
        <fullName evidence="2">Uncharacterized protein</fullName>
    </submittedName>
</protein>
<name>A0A1C7LLS2_GRIFR</name>
<proteinExistence type="predicted"/>
<feature type="region of interest" description="Disordered" evidence="1">
    <location>
        <begin position="88"/>
        <end position="108"/>
    </location>
</feature>
<sequence length="108" mass="12427">MRTYEEEQQNIVNKFTTDMDCDAYRDCSQKHKNNSDLDVVCRQRLHFRLWVESERALGAAGVWVVGCAVAGNGLAWRGRGHCGLWGKEKGRDEEADGQKNQEIWVDPW</sequence>